<dbReference type="PANTHER" id="PTHR38438">
    <property type="entry name" value="RIBOFLAVIN TRANSPORTER RIBU"/>
    <property type="match status" value="1"/>
</dbReference>
<dbReference type="GO" id="GO:0005886">
    <property type="term" value="C:plasma membrane"/>
    <property type="evidence" value="ECO:0007669"/>
    <property type="project" value="UniProtKB-SubCell"/>
</dbReference>
<dbReference type="STRING" id="334253.SAMN04487943_12134"/>
<dbReference type="EMBL" id="FOTR01000021">
    <property type="protein sequence ID" value="SFM48138.1"/>
    <property type="molecule type" value="Genomic_DNA"/>
</dbReference>
<evidence type="ECO:0000256" key="3">
    <source>
        <dbReference type="ARBA" id="ARBA00022448"/>
    </source>
</evidence>
<proteinExistence type="inferred from homology"/>
<evidence type="ECO:0000256" key="9">
    <source>
        <dbReference type="SAM" id="Phobius"/>
    </source>
</evidence>
<dbReference type="GO" id="GO:0032217">
    <property type="term" value="F:riboflavin transmembrane transporter activity"/>
    <property type="evidence" value="ECO:0007669"/>
    <property type="project" value="UniProtKB-UniRule"/>
</dbReference>
<evidence type="ECO:0000256" key="4">
    <source>
        <dbReference type="ARBA" id="ARBA00022475"/>
    </source>
</evidence>
<keyword evidence="7 8" id="KW-0472">Membrane</keyword>
<dbReference type="Proteomes" id="UP000198565">
    <property type="component" value="Unassembled WGS sequence"/>
</dbReference>
<evidence type="ECO:0000313" key="11">
    <source>
        <dbReference type="Proteomes" id="UP000198565"/>
    </source>
</evidence>
<evidence type="ECO:0000313" key="10">
    <source>
        <dbReference type="EMBL" id="SFM48138.1"/>
    </source>
</evidence>
<dbReference type="RefSeq" id="WP_091486615.1">
    <property type="nucleotide sequence ID" value="NZ_FOTR01000021.1"/>
</dbReference>
<dbReference type="Gene3D" id="1.10.1760.20">
    <property type="match status" value="1"/>
</dbReference>
<evidence type="ECO:0000256" key="5">
    <source>
        <dbReference type="ARBA" id="ARBA00022692"/>
    </source>
</evidence>
<dbReference type="Pfam" id="PF12822">
    <property type="entry name" value="ECF_trnsprt"/>
    <property type="match status" value="1"/>
</dbReference>
<keyword evidence="4 8" id="KW-1003">Cell membrane</keyword>
<evidence type="ECO:0000256" key="7">
    <source>
        <dbReference type="ARBA" id="ARBA00023136"/>
    </source>
</evidence>
<comment type="function">
    <text evidence="8">Probably a riboflavin-binding protein that interacts with the energy-coupling factor (ECF) ABC-transporter complex.</text>
</comment>
<gene>
    <name evidence="10" type="ORF">SAMN04487943_12134</name>
</gene>
<comment type="similarity">
    <text evidence="2 8">Belongs to the prokaryotic riboflavin transporter (P-RFT) (TC 2.A.87) family.</text>
</comment>
<feature type="transmembrane region" description="Helical" evidence="9">
    <location>
        <begin position="115"/>
        <end position="138"/>
    </location>
</feature>
<dbReference type="AlphaFoldDB" id="A0A1I4R758"/>
<dbReference type="PIRSF" id="PIRSF037778">
    <property type="entry name" value="UCP037778_transp_RibU"/>
    <property type="match status" value="1"/>
</dbReference>
<accession>A0A1I4R758</accession>
<keyword evidence="6 9" id="KW-1133">Transmembrane helix</keyword>
<comment type="subcellular location">
    <subcellularLocation>
        <location evidence="1">Cell membrane</location>
        <topology evidence="1">Multi-pass membrane protein</topology>
    </subcellularLocation>
</comment>
<feature type="transmembrane region" description="Helical" evidence="9">
    <location>
        <begin position="158"/>
        <end position="182"/>
    </location>
</feature>
<name>A0A1I4R758_9BACI</name>
<organism evidence="10 11">
    <name type="scientific">Gracilibacillus orientalis</name>
    <dbReference type="NCBI Taxonomy" id="334253"/>
    <lineage>
        <taxon>Bacteria</taxon>
        <taxon>Bacillati</taxon>
        <taxon>Bacillota</taxon>
        <taxon>Bacilli</taxon>
        <taxon>Bacillales</taxon>
        <taxon>Bacillaceae</taxon>
        <taxon>Gracilibacillus</taxon>
    </lineage>
</organism>
<dbReference type="OrthoDB" id="9809216at2"/>
<keyword evidence="11" id="KW-1185">Reference proteome</keyword>
<keyword evidence="5 9" id="KW-0812">Transmembrane</keyword>
<evidence type="ECO:0000256" key="1">
    <source>
        <dbReference type="ARBA" id="ARBA00004651"/>
    </source>
</evidence>
<dbReference type="PANTHER" id="PTHR38438:SF1">
    <property type="entry name" value="RIBOFLAVIN TRANSPORTER RIBU"/>
    <property type="match status" value="1"/>
</dbReference>
<evidence type="ECO:0000256" key="6">
    <source>
        <dbReference type="ARBA" id="ARBA00022989"/>
    </source>
</evidence>
<protein>
    <recommendedName>
        <fullName evidence="8">Riboflavin transporter</fullName>
    </recommendedName>
</protein>
<sequence>MNSSSVQTSNLYRLIVISIMGTISVLLMFLNFPLPFPFIPAYLRIDVSDIPALIAGIIFSPVAGVVVVAIKNILYVLITAISDPIGALANFFAGMFYVVPVSFMYMKYRSMKSVLIGLGIGTLLMTIGLTVLNYFLFIPAYSLFMGWEEMSESVKRTTVLVGILPFNLIKGIIVGIIFALIFTKLKNWIQKK</sequence>
<keyword evidence="3 8" id="KW-0813">Transport</keyword>
<dbReference type="InterPro" id="IPR024529">
    <property type="entry name" value="ECF_trnsprt_substrate-spec"/>
</dbReference>
<feature type="transmembrane region" description="Helical" evidence="9">
    <location>
        <begin position="84"/>
        <end position="103"/>
    </location>
</feature>
<evidence type="ECO:0000256" key="8">
    <source>
        <dbReference type="PIRNR" id="PIRNR037778"/>
    </source>
</evidence>
<feature type="transmembrane region" description="Helical" evidence="9">
    <location>
        <begin position="53"/>
        <end position="78"/>
    </location>
</feature>
<evidence type="ECO:0000256" key="2">
    <source>
        <dbReference type="ARBA" id="ARBA00005540"/>
    </source>
</evidence>
<feature type="transmembrane region" description="Helical" evidence="9">
    <location>
        <begin position="12"/>
        <end position="32"/>
    </location>
</feature>
<dbReference type="InterPro" id="IPR025720">
    <property type="entry name" value="RibU"/>
</dbReference>
<reference evidence="11" key="1">
    <citation type="submission" date="2016-10" db="EMBL/GenBank/DDBJ databases">
        <authorList>
            <person name="Varghese N."/>
            <person name="Submissions S."/>
        </authorList>
    </citation>
    <scope>NUCLEOTIDE SEQUENCE [LARGE SCALE GENOMIC DNA]</scope>
    <source>
        <strain evidence="11">CGMCC 1.4250</strain>
    </source>
</reference>